<dbReference type="InterPro" id="IPR011009">
    <property type="entry name" value="Kinase-like_dom_sf"/>
</dbReference>
<dbReference type="VEuPathDB" id="AmoebaDB:NAEGRDRAFT_54943"/>
<dbReference type="PROSITE" id="PS00108">
    <property type="entry name" value="PROTEIN_KINASE_ST"/>
    <property type="match status" value="1"/>
</dbReference>
<dbReference type="PANTHER" id="PTHR13954:SF6">
    <property type="entry name" value="NON-SPECIFIC SERINE_THREONINE PROTEIN KINASE"/>
    <property type="match status" value="1"/>
</dbReference>
<dbReference type="GO" id="GO:0051082">
    <property type="term" value="F:unfolded protein binding"/>
    <property type="evidence" value="ECO:0007669"/>
    <property type="project" value="TreeGrafter"/>
</dbReference>
<dbReference type="SUPFAM" id="SSF56112">
    <property type="entry name" value="Protein kinase-like (PK-like)"/>
    <property type="match status" value="1"/>
</dbReference>
<gene>
    <name evidence="2" type="ORF">NAEGRDRAFT_54943</name>
</gene>
<accession>D2W6A9</accession>
<protein>
    <submittedName>
        <fullName evidence="2">Predicted protein</fullName>
    </submittedName>
</protein>
<dbReference type="GO" id="GO:0004521">
    <property type="term" value="F:RNA endonuclease activity"/>
    <property type="evidence" value="ECO:0007669"/>
    <property type="project" value="InterPro"/>
</dbReference>
<dbReference type="InterPro" id="IPR045133">
    <property type="entry name" value="IRE1/2-like"/>
</dbReference>
<dbReference type="Pfam" id="PF00069">
    <property type="entry name" value="Pkinase"/>
    <property type="match status" value="1"/>
</dbReference>
<proteinExistence type="predicted"/>
<sequence>MYDLHLSNKFSISEYGLMSTKKGEKVLLDPSVLVTEFFNYKFAFENLLMYVKRPYTLPYDMISPVSYILSHKKQDGYLFYEQYLAHNLSESIAYSLFPFVKLTPRTYLDIGSKKFEQEAILCSKVYKGKIGDNNVVKKVFSDVKIGEHEYEILQKLNSHHGTVDLVHKEQTSESFHLYLKLMDFSLENCRITEFGNNSFGKLYQLLMVFVKCANTLNYMHKEKIIHYDIKPSNILIDMVDVNGLQLVGDVKIADFNVSEQVDNYQSTTATASGTSHYM</sequence>
<dbReference type="AlphaFoldDB" id="D2W6A9"/>
<keyword evidence="3" id="KW-1185">Reference proteome</keyword>
<evidence type="ECO:0000259" key="1">
    <source>
        <dbReference type="PROSITE" id="PS50011"/>
    </source>
</evidence>
<dbReference type="Gene3D" id="1.10.510.10">
    <property type="entry name" value="Transferase(Phosphotransferase) domain 1"/>
    <property type="match status" value="1"/>
</dbReference>
<dbReference type="EMBL" id="GG739285">
    <property type="protein sequence ID" value="EFC35393.1"/>
    <property type="molecule type" value="Genomic_DNA"/>
</dbReference>
<dbReference type="PANTHER" id="PTHR13954">
    <property type="entry name" value="IRE1-RELATED"/>
    <property type="match status" value="1"/>
</dbReference>
<dbReference type="GO" id="GO:0004674">
    <property type="term" value="F:protein serine/threonine kinase activity"/>
    <property type="evidence" value="ECO:0007669"/>
    <property type="project" value="InterPro"/>
</dbReference>
<dbReference type="InterPro" id="IPR008271">
    <property type="entry name" value="Ser/Thr_kinase_AS"/>
</dbReference>
<organism evidence="3">
    <name type="scientific">Naegleria gruberi</name>
    <name type="common">Amoeba</name>
    <dbReference type="NCBI Taxonomy" id="5762"/>
    <lineage>
        <taxon>Eukaryota</taxon>
        <taxon>Discoba</taxon>
        <taxon>Heterolobosea</taxon>
        <taxon>Tetramitia</taxon>
        <taxon>Eutetramitia</taxon>
        <taxon>Vahlkampfiidae</taxon>
        <taxon>Naegleria</taxon>
    </lineage>
</organism>
<dbReference type="GO" id="GO:0005524">
    <property type="term" value="F:ATP binding"/>
    <property type="evidence" value="ECO:0007669"/>
    <property type="project" value="InterPro"/>
</dbReference>
<name>D2W6A9_NAEGR</name>
<evidence type="ECO:0000313" key="2">
    <source>
        <dbReference type="EMBL" id="EFC35393.1"/>
    </source>
</evidence>
<dbReference type="KEGG" id="ngr:NAEGRDRAFT_54943"/>
<dbReference type="GO" id="GO:1990604">
    <property type="term" value="C:IRE1-TRAF2-ASK1 complex"/>
    <property type="evidence" value="ECO:0007669"/>
    <property type="project" value="TreeGrafter"/>
</dbReference>
<dbReference type="GeneID" id="8858719"/>
<reference evidence="2 3" key="1">
    <citation type="journal article" date="2010" name="Cell">
        <title>The genome of Naegleria gruberi illuminates early eukaryotic versatility.</title>
        <authorList>
            <person name="Fritz-Laylin L.K."/>
            <person name="Prochnik S.E."/>
            <person name="Ginger M.L."/>
            <person name="Dacks J.B."/>
            <person name="Carpenter M.L."/>
            <person name="Field M.C."/>
            <person name="Kuo A."/>
            <person name="Paredez A."/>
            <person name="Chapman J."/>
            <person name="Pham J."/>
            <person name="Shu S."/>
            <person name="Neupane R."/>
            <person name="Cipriano M."/>
            <person name="Mancuso J."/>
            <person name="Tu H."/>
            <person name="Salamov A."/>
            <person name="Lindquist E."/>
            <person name="Shapiro H."/>
            <person name="Lucas S."/>
            <person name="Grigoriev I.V."/>
            <person name="Cande W.Z."/>
            <person name="Fulton C."/>
            <person name="Rokhsar D.S."/>
            <person name="Dawson S.C."/>
        </authorList>
    </citation>
    <scope>NUCLEOTIDE SEQUENCE [LARGE SCALE GENOMIC DNA]</scope>
    <source>
        <strain evidence="2 3">NEG-M</strain>
    </source>
</reference>
<dbReference type="InParanoid" id="D2W6A9"/>
<dbReference type="RefSeq" id="XP_002668137.1">
    <property type="nucleotide sequence ID" value="XM_002668091.1"/>
</dbReference>
<evidence type="ECO:0000313" key="3">
    <source>
        <dbReference type="Proteomes" id="UP000006671"/>
    </source>
</evidence>
<dbReference type="GO" id="GO:0036498">
    <property type="term" value="P:IRE1-mediated unfolded protein response"/>
    <property type="evidence" value="ECO:0007669"/>
    <property type="project" value="TreeGrafter"/>
</dbReference>
<dbReference type="OrthoDB" id="6511923at2759"/>
<feature type="domain" description="Protein kinase" evidence="1">
    <location>
        <begin position="86"/>
        <end position="278"/>
    </location>
</feature>
<dbReference type="PROSITE" id="PS50011">
    <property type="entry name" value="PROTEIN_KINASE_DOM"/>
    <property type="match status" value="1"/>
</dbReference>
<dbReference type="Proteomes" id="UP000006671">
    <property type="component" value="Unassembled WGS sequence"/>
</dbReference>
<dbReference type="InterPro" id="IPR000719">
    <property type="entry name" value="Prot_kinase_dom"/>
</dbReference>
<feature type="non-terminal residue" evidence="2">
    <location>
        <position position="278"/>
    </location>
</feature>